<name>R5VK87_9BACT</name>
<feature type="signal peptide" evidence="1">
    <location>
        <begin position="1"/>
        <end position="45"/>
    </location>
</feature>
<reference evidence="2" key="1">
    <citation type="submission" date="2012-11" db="EMBL/GenBank/DDBJ databases">
        <title>Dependencies among metagenomic species, viruses, plasmids and units of genetic variation.</title>
        <authorList>
            <person name="Nielsen H.B."/>
            <person name="Almeida M."/>
            <person name="Juncker A.S."/>
            <person name="Rasmussen S."/>
            <person name="Li J."/>
            <person name="Sunagawa S."/>
            <person name="Plichta D."/>
            <person name="Gautier L."/>
            <person name="Le Chatelier E."/>
            <person name="Peletier E."/>
            <person name="Bonde I."/>
            <person name="Nielsen T."/>
            <person name="Manichanh C."/>
            <person name="Arumugam M."/>
            <person name="Batto J."/>
            <person name="Santos M.B.Q.D."/>
            <person name="Blom N."/>
            <person name="Borruel N."/>
            <person name="Burgdorf K.S."/>
            <person name="Boumezbeur F."/>
            <person name="Casellas F."/>
            <person name="Dore J."/>
            <person name="Guarner F."/>
            <person name="Hansen T."/>
            <person name="Hildebrand F."/>
            <person name="Kaas R.S."/>
            <person name="Kennedy S."/>
            <person name="Kristiansen K."/>
            <person name="Kultima J.R."/>
            <person name="Leonard P."/>
            <person name="Levenez F."/>
            <person name="Lund O."/>
            <person name="Moumen B."/>
            <person name="Le Paslier D."/>
            <person name="Pons N."/>
            <person name="Pedersen O."/>
            <person name="Prifti E."/>
            <person name="Qin J."/>
            <person name="Raes J."/>
            <person name="Tap J."/>
            <person name="Tims S."/>
            <person name="Ussery D.W."/>
            <person name="Yamada T."/>
            <person name="MetaHit consortium"/>
            <person name="Renault P."/>
            <person name="Sicheritz-Ponten T."/>
            <person name="Bork P."/>
            <person name="Wang J."/>
            <person name="Brunak S."/>
            <person name="Ehrlich S.D."/>
        </authorList>
    </citation>
    <scope>NUCLEOTIDE SEQUENCE [LARGE SCALE GENOMIC DNA]</scope>
</reference>
<organism evidence="2 3">
    <name type="scientific">Phocaeicola plebeius CAG:211</name>
    <dbReference type="NCBI Taxonomy" id="1263052"/>
    <lineage>
        <taxon>Bacteria</taxon>
        <taxon>Pseudomonadati</taxon>
        <taxon>Bacteroidota</taxon>
        <taxon>Bacteroidia</taxon>
        <taxon>Bacteroidales</taxon>
        <taxon>Bacteroidaceae</taxon>
        <taxon>Phocaeicola</taxon>
    </lineage>
</organism>
<gene>
    <name evidence="2" type="ORF">BN536_00547</name>
</gene>
<evidence type="ECO:0000256" key="1">
    <source>
        <dbReference type="SAM" id="SignalP"/>
    </source>
</evidence>
<sequence length="355" mass="39287">MTSVCNTNMRPLWCQKNESIGKMKTKKRVLCLLSIWMCTVGAAFADGAPEERAPGEKKGDAIITIFSDAHSGFGTVNHDRGFNLDRAYIGYQYALPHGLQLKAVLDFGQSKDVNDHQRIGYVKNAQITWKQNGWTLNAGLITTTQFKVQEDFWGKRYVMKSFQDEYKFGSSADLGVSVAYKFNKVVSADVIVANGEGYKKVQVKDGLQYGAGVTLTPVEGLTVRAYGSYNESVEEGEKGITNLAAFVGYKHTAFSVAAEYNYQTNTKYVPDCDQDGFSVYASAQLSKKISLFGRWDLLSSEKDWNKDADGMAGMVGAEFKLGKYIKLAPNFRLWSPKTEGGKTASYVYLNASFAI</sequence>
<feature type="chain" id="PRO_5004395445" description="Porin domain-containing protein" evidence="1">
    <location>
        <begin position="46"/>
        <end position="355"/>
    </location>
</feature>
<dbReference type="Proteomes" id="UP000018372">
    <property type="component" value="Unassembled WGS sequence"/>
</dbReference>
<evidence type="ECO:0008006" key="4">
    <source>
        <dbReference type="Google" id="ProtNLM"/>
    </source>
</evidence>
<comment type="caution">
    <text evidence="2">The sequence shown here is derived from an EMBL/GenBank/DDBJ whole genome shotgun (WGS) entry which is preliminary data.</text>
</comment>
<dbReference type="EMBL" id="CBAT010000221">
    <property type="protein sequence ID" value="CCZ88239.1"/>
    <property type="molecule type" value="Genomic_DNA"/>
</dbReference>
<dbReference type="AlphaFoldDB" id="R5VK87"/>
<proteinExistence type="predicted"/>
<evidence type="ECO:0000313" key="3">
    <source>
        <dbReference type="Proteomes" id="UP000018372"/>
    </source>
</evidence>
<evidence type="ECO:0000313" key="2">
    <source>
        <dbReference type="EMBL" id="CCZ88239.1"/>
    </source>
</evidence>
<accession>R5VK87</accession>
<protein>
    <recommendedName>
        <fullName evidence="4">Porin domain-containing protein</fullName>
    </recommendedName>
</protein>
<keyword evidence="1" id="KW-0732">Signal</keyword>
<dbReference type="SUPFAM" id="SSF56935">
    <property type="entry name" value="Porins"/>
    <property type="match status" value="1"/>
</dbReference>